<feature type="transmembrane region" description="Helical" evidence="1">
    <location>
        <begin position="54"/>
        <end position="72"/>
    </location>
</feature>
<feature type="transmembrane region" description="Helical" evidence="1">
    <location>
        <begin position="84"/>
        <end position="102"/>
    </location>
</feature>
<dbReference type="EMBL" id="MFJA01000022">
    <property type="protein sequence ID" value="OGG03531.1"/>
    <property type="molecule type" value="Genomic_DNA"/>
</dbReference>
<proteinExistence type="predicted"/>
<keyword evidence="1" id="KW-1133">Transmembrane helix</keyword>
<comment type="caution">
    <text evidence="2">The sequence shown here is derived from an EMBL/GenBank/DDBJ whole genome shotgun (WGS) entry which is preliminary data.</text>
</comment>
<evidence type="ECO:0008006" key="4">
    <source>
        <dbReference type="Google" id="ProtNLM"/>
    </source>
</evidence>
<dbReference type="AlphaFoldDB" id="A0A1F5YTJ9"/>
<feature type="transmembrane region" description="Helical" evidence="1">
    <location>
        <begin position="175"/>
        <end position="193"/>
    </location>
</feature>
<protein>
    <recommendedName>
        <fullName evidence="4">Phosphatidate cytidylyltransferase</fullName>
    </recommendedName>
</protein>
<dbReference type="STRING" id="1798371.A2W14_03020"/>
<name>A0A1F5YTJ9_9BACT</name>
<keyword evidence="1" id="KW-0472">Membrane</keyword>
<evidence type="ECO:0000313" key="2">
    <source>
        <dbReference type="EMBL" id="OGG03531.1"/>
    </source>
</evidence>
<organism evidence="2 3">
    <name type="scientific">Candidatus Gottesmanbacteria bacterium RBG_16_37_8</name>
    <dbReference type="NCBI Taxonomy" id="1798371"/>
    <lineage>
        <taxon>Bacteria</taxon>
        <taxon>Candidatus Gottesmaniibacteriota</taxon>
    </lineage>
</organism>
<feature type="transmembrane region" description="Helical" evidence="1">
    <location>
        <begin position="108"/>
        <end position="129"/>
    </location>
</feature>
<dbReference type="Proteomes" id="UP000176665">
    <property type="component" value="Unassembled WGS sequence"/>
</dbReference>
<accession>A0A1F5YTJ9</accession>
<keyword evidence="1" id="KW-0812">Transmembrane</keyword>
<evidence type="ECO:0000256" key="1">
    <source>
        <dbReference type="SAM" id="Phobius"/>
    </source>
</evidence>
<feature type="transmembrane region" description="Helical" evidence="1">
    <location>
        <begin position="141"/>
        <end position="169"/>
    </location>
</feature>
<reference evidence="2 3" key="1">
    <citation type="journal article" date="2016" name="Nat. Commun.">
        <title>Thousands of microbial genomes shed light on interconnected biogeochemical processes in an aquifer system.</title>
        <authorList>
            <person name="Anantharaman K."/>
            <person name="Brown C.T."/>
            <person name="Hug L.A."/>
            <person name="Sharon I."/>
            <person name="Castelle C.J."/>
            <person name="Probst A.J."/>
            <person name="Thomas B.C."/>
            <person name="Singh A."/>
            <person name="Wilkins M.J."/>
            <person name="Karaoz U."/>
            <person name="Brodie E.L."/>
            <person name="Williams K.H."/>
            <person name="Hubbard S.S."/>
            <person name="Banfield J.F."/>
        </authorList>
    </citation>
    <scope>NUCLEOTIDE SEQUENCE [LARGE SCALE GENOMIC DNA]</scope>
</reference>
<evidence type="ECO:0000313" key="3">
    <source>
        <dbReference type="Proteomes" id="UP000176665"/>
    </source>
</evidence>
<gene>
    <name evidence="2" type="ORF">A2W14_03020</name>
</gene>
<sequence>MYLIVLFSYILLFLLVETIKRKSKCSSEITRKILHVFSGIGVIYWSNYLTKNEFIFVTCIFLFLFIINLRKKMLHSLIITNRKTYGEVTYLLGLLIYSLLLYSQRNYFILGILVLMLPDAIAGLANHFLNKPYKEMVHIFSYALLTFLITILFLPLHLSLLFVLILTFVEFYSSYGLDNFTVPLAFSLVVRLFL</sequence>